<proteinExistence type="predicted"/>
<sequence>MLIRRQNEAGQAVEEVTKSSADTFLQEEDGCIFSSKYESQVKTFKPPKVVCFANFAPIKDALSADRWWIFKVADDTLQMVI</sequence>
<name>A0A9D3YF54_DREPO</name>
<gene>
    <name evidence="1" type="ORF">DPMN_084925</name>
</gene>
<organism evidence="1 2">
    <name type="scientific">Dreissena polymorpha</name>
    <name type="common">Zebra mussel</name>
    <name type="synonym">Mytilus polymorpha</name>
    <dbReference type="NCBI Taxonomy" id="45954"/>
    <lineage>
        <taxon>Eukaryota</taxon>
        <taxon>Metazoa</taxon>
        <taxon>Spiralia</taxon>
        <taxon>Lophotrochozoa</taxon>
        <taxon>Mollusca</taxon>
        <taxon>Bivalvia</taxon>
        <taxon>Autobranchia</taxon>
        <taxon>Heteroconchia</taxon>
        <taxon>Euheterodonta</taxon>
        <taxon>Imparidentia</taxon>
        <taxon>Neoheterodontei</taxon>
        <taxon>Myida</taxon>
        <taxon>Dreissenoidea</taxon>
        <taxon>Dreissenidae</taxon>
        <taxon>Dreissena</taxon>
    </lineage>
</organism>
<protein>
    <submittedName>
        <fullName evidence="1">Uncharacterized protein</fullName>
    </submittedName>
</protein>
<accession>A0A9D3YF54</accession>
<dbReference type="AlphaFoldDB" id="A0A9D3YF54"/>
<reference evidence="1" key="2">
    <citation type="submission" date="2020-11" db="EMBL/GenBank/DDBJ databases">
        <authorList>
            <person name="McCartney M.A."/>
            <person name="Auch B."/>
            <person name="Kono T."/>
            <person name="Mallez S."/>
            <person name="Becker A."/>
            <person name="Gohl D.M."/>
            <person name="Silverstein K.A.T."/>
            <person name="Koren S."/>
            <person name="Bechman K.B."/>
            <person name="Herman A."/>
            <person name="Abrahante J.E."/>
            <person name="Garbe J."/>
        </authorList>
    </citation>
    <scope>NUCLEOTIDE SEQUENCE</scope>
    <source>
        <strain evidence="1">Duluth1</strain>
        <tissue evidence="1">Whole animal</tissue>
    </source>
</reference>
<dbReference type="Proteomes" id="UP000828390">
    <property type="component" value="Unassembled WGS sequence"/>
</dbReference>
<comment type="caution">
    <text evidence="1">The sequence shown here is derived from an EMBL/GenBank/DDBJ whole genome shotgun (WGS) entry which is preliminary data.</text>
</comment>
<evidence type="ECO:0000313" key="2">
    <source>
        <dbReference type="Proteomes" id="UP000828390"/>
    </source>
</evidence>
<dbReference type="EMBL" id="JAIWYP010000016">
    <property type="protein sequence ID" value="KAH3697424.1"/>
    <property type="molecule type" value="Genomic_DNA"/>
</dbReference>
<reference evidence="1" key="1">
    <citation type="journal article" date="2019" name="bioRxiv">
        <title>The Genome of the Zebra Mussel, Dreissena polymorpha: A Resource for Invasive Species Research.</title>
        <authorList>
            <person name="McCartney M.A."/>
            <person name="Auch B."/>
            <person name="Kono T."/>
            <person name="Mallez S."/>
            <person name="Zhang Y."/>
            <person name="Obille A."/>
            <person name="Becker A."/>
            <person name="Abrahante J.E."/>
            <person name="Garbe J."/>
            <person name="Badalamenti J.P."/>
            <person name="Herman A."/>
            <person name="Mangelson H."/>
            <person name="Liachko I."/>
            <person name="Sullivan S."/>
            <person name="Sone E.D."/>
            <person name="Koren S."/>
            <person name="Silverstein K.A.T."/>
            <person name="Beckman K.B."/>
            <person name="Gohl D.M."/>
        </authorList>
    </citation>
    <scope>NUCLEOTIDE SEQUENCE</scope>
    <source>
        <strain evidence="1">Duluth1</strain>
        <tissue evidence="1">Whole animal</tissue>
    </source>
</reference>
<evidence type="ECO:0000313" key="1">
    <source>
        <dbReference type="EMBL" id="KAH3697424.1"/>
    </source>
</evidence>
<keyword evidence="2" id="KW-1185">Reference proteome</keyword>